<protein>
    <recommendedName>
        <fullName evidence="3">DUF1795 domain-containing protein</fullName>
    </recommendedName>
</protein>
<dbReference type="Proteomes" id="UP001253595">
    <property type="component" value="Unassembled WGS sequence"/>
</dbReference>
<reference evidence="1 2" key="1">
    <citation type="submission" date="2023-07" db="EMBL/GenBank/DDBJ databases">
        <title>Sorghum-associated microbial communities from plants grown in Nebraska, USA.</title>
        <authorList>
            <person name="Schachtman D."/>
        </authorList>
    </citation>
    <scope>NUCLEOTIDE SEQUENCE [LARGE SCALE GENOMIC DNA]</scope>
    <source>
        <strain evidence="1 2">BE190</strain>
    </source>
</reference>
<accession>A0ABU1UTL4</accession>
<sequence>MPTTHHTFKTIFSLDAPSLLVRNDKYDMFQLIDPDDELAAITASAYEKDGGTLDEFSEFRFAGVESVYKPVSDIQTIETKHAIIKFQEYEGTFPDEDVPTYFVVNCIQTGDIFLSLTFVTTREHYTDYRDQYNAVLASIQPCAK</sequence>
<dbReference type="RefSeq" id="WP_310068248.1">
    <property type="nucleotide sequence ID" value="NZ_JAVDVX010000001.1"/>
</dbReference>
<evidence type="ECO:0000313" key="1">
    <source>
        <dbReference type="EMBL" id="MDR7088516.1"/>
    </source>
</evidence>
<proteinExistence type="predicted"/>
<keyword evidence="2" id="KW-1185">Reference proteome</keyword>
<name>A0ABU1UTL4_9GAMM</name>
<dbReference type="EMBL" id="JAVDVX010000001">
    <property type="protein sequence ID" value="MDR7088516.1"/>
    <property type="molecule type" value="Genomic_DNA"/>
</dbReference>
<gene>
    <name evidence="1" type="ORF">J2X05_000519</name>
</gene>
<evidence type="ECO:0008006" key="3">
    <source>
        <dbReference type="Google" id="ProtNLM"/>
    </source>
</evidence>
<comment type="caution">
    <text evidence="1">The sequence shown here is derived from an EMBL/GenBank/DDBJ whole genome shotgun (WGS) entry which is preliminary data.</text>
</comment>
<evidence type="ECO:0000313" key="2">
    <source>
        <dbReference type="Proteomes" id="UP001253595"/>
    </source>
</evidence>
<dbReference type="Gene3D" id="3.40.1000.10">
    <property type="entry name" value="Mog1/PsbP, alpha/beta/alpha sandwich"/>
    <property type="match status" value="1"/>
</dbReference>
<organism evidence="1 2">
    <name type="scientific">Cellvibrio fibrivorans</name>
    <dbReference type="NCBI Taxonomy" id="126350"/>
    <lineage>
        <taxon>Bacteria</taxon>
        <taxon>Pseudomonadati</taxon>
        <taxon>Pseudomonadota</taxon>
        <taxon>Gammaproteobacteria</taxon>
        <taxon>Cellvibrionales</taxon>
        <taxon>Cellvibrionaceae</taxon>
        <taxon>Cellvibrio</taxon>
    </lineage>
</organism>